<organism evidence="1">
    <name type="scientific">Chlamydomonas euryale</name>
    <dbReference type="NCBI Taxonomy" id="1486919"/>
    <lineage>
        <taxon>Eukaryota</taxon>
        <taxon>Viridiplantae</taxon>
        <taxon>Chlorophyta</taxon>
        <taxon>core chlorophytes</taxon>
        <taxon>Chlorophyceae</taxon>
        <taxon>CS clade</taxon>
        <taxon>Chlamydomonadales</taxon>
        <taxon>Chlamydomonadaceae</taxon>
        <taxon>Chlamydomonas</taxon>
    </lineage>
</organism>
<proteinExistence type="predicted"/>
<accession>A0A7R9VAZ6</accession>
<sequence>MFPGVDTTKPALEESRAKAPMVVAPMRAAGETLDIDALLSAHAAATVQPRDDHALRVQTDIAAATRGVVWLAPVPLVPAPPAPTPVPASALPIVSPLLGCMPPDDVAGSWHLPYMLIFAAMRCVSS</sequence>
<dbReference type="EMBL" id="HBEC01022411">
    <property type="protein sequence ID" value="CAD8290251.1"/>
    <property type="molecule type" value="Transcribed_RNA"/>
</dbReference>
<dbReference type="AlphaFoldDB" id="A0A7R9VAZ6"/>
<protein>
    <submittedName>
        <fullName evidence="1">Uncharacterized protein</fullName>
    </submittedName>
</protein>
<name>A0A7R9VAZ6_9CHLO</name>
<reference evidence="1" key="1">
    <citation type="submission" date="2021-01" db="EMBL/GenBank/DDBJ databases">
        <authorList>
            <person name="Corre E."/>
            <person name="Pelletier E."/>
            <person name="Niang G."/>
            <person name="Scheremetjew M."/>
            <person name="Finn R."/>
            <person name="Kale V."/>
            <person name="Holt S."/>
            <person name="Cochrane G."/>
            <person name="Meng A."/>
            <person name="Brown T."/>
            <person name="Cohen L."/>
        </authorList>
    </citation>
    <scope>NUCLEOTIDE SEQUENCE</scope>
    <source>
        <strain evidence="1">CCMP219</strain>
    </source>
</reference>
<gene>
    <name evidence="1" type="ORF">CEUR00632_LOCUS10290</name>
</gene>
<evidence type="ECO:0000313" key="1">
    <source>
        <dbReference type="EMBL" id="CAD8290251.1"/>
    </source>
</evidence>